<accession>A0ACB8QVI1</accession>
<feature type="non-terminal residue" evidence="1">
    <location>
        <position position="305"/>
    </location>
</feature>
<organism evidence="1 2">
    <name type="scientific">Vararia minispora EC-137</name>
    <dbReference type="NCBI Taxonomy" id="1314806"/>
    <lineage>
        <taxon>Eukaryota</taxon>
        <taxon>Fungi</taxon>
        <taxon>Dikarya</taxon>
        <taxon>Basidiomycota</taxon>
        <taxon>Agaricomycotina</taxon>
        <taxon>Agaricomycetes</taxon>
        <taxon>Russulales</taxon>
        <taxon>Lachnocladiaceae</taxon>
        <taxon>Vararia</taxon>
    </lineage>
</organism>
<protein>
    <submittedName>
        <fullName evidence="1">Uncharacterized protein</fullName>
    </submittedName>
</protein>
<proteinExistence type="predicted"/>
<gene>
    <name evidence="1" type="ORF">K488DRAFT_20393</name>
</gene>
<feature type="non-terminal residue" evidence="1">
    <location>
        <position position="1"/>
    </location>
</feature>
<reference evidence="1" key="1">
    <citation type="submission" date="2021-02" db="EMBL/GenBank/DDBJ databases">
        <authorList>
            <consortium name="DOE Joint Genome Institute"/>
            <person name="Ahrendt S."/>
            <person name="Looney B.P."/>
            <person name="Miyauchi S."/>
            <person name="Morin E."/>
            <person name="Drula E."/>
            <person name="Courty P.E."/>
            <person name="Chicoki N."/>
            <person name="Fauchery L."/>
            <person name="Kohler A."/>
            <person name="Kuo A."/>
            <person name="Labutti K."/>
            <person name="Pangilinan J."/>
            <person name="Lipzen A."/>
            <person name="Riley R."/>
            <person name="Andreopoulos W."/>
            <person name="He G."/>
            <person name="Johnson J."/>
            <person name="Barry K.W."/>
            <person name="Grigoriev I.V."/>
            <person name="Nagy L."/>
            <person name="Hibbett D."/>
            <person name="Henrissat B."/>
            <person name="Matheny P.B."/>
            <person name="Labbe J."/>
            <person name="Martin F."/>
        </authorList>
    </citation>
    <scope>NUCLEOTIDE SEQUENCE</scope>
    <source>
        <strain evidence="1">EC-137</strain>
    </source>
</reference>
<evidence type="ECO:0000313" key="2">
    <source>
        <dbReference type="Proteomes" id="UP000814128"/>
    </source>
</evidence>
<name>A0ACB8QVI1_9AGAM</name>
<reference evidence="1" key="2">
    <citation type="journal article" date="2022" name="New Phytol.">
        <title>Evolutionary transition to the ectomycorrhizal habit in the genomes of a hyperdiverse lineage of mushroom-forming fungi.</title>
        <authorList>
            <person name="Looney B."/>
            <person name="Miyauchi S."/>
            <person name="Morin E."/>
            <person name="Drula E."/>
            <person name="Courty P.E."/>
            <person name="Kohler A."/>
            <person name="Kuo A."/>
            <person name="LaButti K."/>
            <person name="Pangilinan J."/>
            <person name="Lipzen A."/>
            <person name="Riley R."/>
            <person name="Andreopoulos W."/>
            <person name="He G."/>
            <person name="Johnson J."/>
            <person name="Nolan M."/>
            <person name="Tritt A."/>
            <person name="Barry K.W."/>
            <person name="Grigoriev I.V."/>
            <person name="Nagy L.G."/>
            <person name="Hibbett D."/>
            <person name="Henrissat B."/>
            <person name="Matheny P.B."/>
            <person name="Labbe J."/>
            <person name="Martin F.M."/>
        </authorList>
    </citation>
    <scope>NUCLEOTIDE SEQUENCE</scope>
    <source>
        <strain evidence="1">EC-137</strain>
    </source>
</reference>
<comment type="caution">
    <text evidence="1">The sequence shown here is derived from an EMBL/GenBank/DDBJ whole genome shotgun (WGS) entry which is preliminary data.</text>
</comment>
<evidence type="ECO:0000313" key="1">
    <source>
        <dbReference type="EMBL" id="KAI0035682.1"/>
    </source>
</evidence>
<dbReference type="Proteomes" id="UP000814128">
    <property type="component" value="Unassembled WGS sequence"/>
</dbReference>
<dbReference type="EMBL" id="MU273481">
    <property type="protein sequence ID" value="KAI0035682.1"/>
    <property type="molecule type" value="Genomic_DNA"/>
</dbReference>
<sequence>DPSVIREELARQMQIYALNNAHPTGAMSDSTLSPSSTPFPGPAYNPWTFLQTSRVYGAPPPGASLSTASMRSSPSHEPLPLPTRPSTVRRPPNMRPRRPRPPPRVQSTQPRDTSPELSDSDSSGEETAGQEDTYLSSSSTWLAADAGGGELEKEWVDEGLDADGEDMLELEFHTEYVMNPEKRRKRWEVRWNELLRNFSALDRETDATMILLAAPPHGTRLRCVASRGLRRAPFSLQSAGMSDMRQLFGKLSAQRAAARPQVASLVERLASSGAGEEPEDLRRALDTALRGLSALGHIYEEREMR</sequence>
<keyword evidence="2" id="KW-1185">Reference proteome</keyword>